<organism evidence="1 2">
    <name type="scientific">Trichinella zimbabwensis</name>
    <dbReference type="NCBI Taxonomy" id="268475"/>
    <lineage>
        <taxon>Eukaryota</taxon>
        <taxon>Metazoa</taxon>
        <taxon>Ecdysozoa</taxon>
        <taxon>Nematoda</taxon>
        <taxon>Enoplea</taxon>
        <taxon>Dorylaimia</taxon>
        <taxon>Trichinellida</taxon>
        <taxon>Trichinellidae</taxon>
        <taxon>Trichinella</taxon>
    </lineage>
</organism>
<proteinExistence type="predicted"/>
<sequence>MTIFFNFLNNLFVDLNLSRTENAEKYPKLVQSQVAVQLFLVTLNVEWCKKLIIQSYNGN</sequence>
<dbReference type="AlphaFoldDB" id="A0A0V1I6F1"/>
<protein>
    <submittedName>
        <fullName evidence="1">Uncharacterized protein</fullName>
    </submittedName>
</protein>
<accession>A0A0V1I6F1</accession>
<name>A0A0V1I6F1_9BILA</name>
<dbReference type="Proteomes" id="UP000055024">
    <property type="component" value="Unassembled WGS sequence"/>
</dbReference>
<dbReference type="EMBL" id="JYDP01000003">
    <property type="protein sequence ID" value="KRZ18444.1"/>
    <property type="molecule type" value="Genomic_DNA"/>
</dbReference>
<evidence type="ECO:0000313" key="1">
    <source>
        <dbReference type="EMBL" id="KRZ18444.1"/>
    </source>
</evidence>
<gene>
    <name evidence="1" type="ORF">T11_7754</name>
</gene>
<comment type="caution">
    <text evidence="1">The sequence shown here is derived from an EMBL/GenBank/DDBJ whole genome shotgun (WGS) entry which is preliminary data.</text>
</comment>
<keyword evidence="2" id="KW-1185">Reference proteome</keyword>
<reference evidence="1 2" key="1">
    <citation type="submission" date="2015-01" db="EMBL/GenBank/DDBJ databases">
        <title>Evolution of Trichinella species and genotypes.</title>
        <authorList>
            <person name="Korhonen P.K."/>
            <person name="Edoardo P."/>
            <person name="Giuseppe L.R."/>
            <person name="Gasser R.B."/>
        </authorList>
    </citation>
    <scope>NUCLEOTIDE SEQUENCE [LARGE SCALE GENOMIC DNA]</scope>
    <source>
        <strain evidence="1">ISS1029</strain>
    </source>
</reference>
<evidence type="ECO:0000313" key="2">
    <source>
        <dbReference type="Proteomes" id="UP000055024"/>
    </source>
</evidence>